<evidence type="ECO:0000256" key="9">
    <source>
        <dbReference type="ARBA" id="ARBA00022989"/>
    </source>
</evidence>
<dbReference type="FunCoup" id="T0QJQ2">
    <property type="interactions" value="4"/>
</dbReference>
<comment type="similarity">
    <text evidence="2">Belongs to the ABC transporter superfamily. ABCC family. Conjugate transporter (TC 3.A.1.208) subfamily.</text>
</comment>
<keyword evidence="6" id="KW-0677">Repeat</keyword>
<evidence type="ECO:0000256" key="5">
    <source>
        <dbReference type="ARBA" id="ARBA00022692"/>
    </source>
</evidence>
<dbReference type="VEuPathDB" id="FungiDB:SDRG_07739"/>
<dbReference type="InParanoid" id="T0QJQ2"/>
<dbReference type="InterPro" id="IPR017871">
    <property type="entry name" value="ABC_transporter-like_CS"/>
</dbReference>
<evidence type="ECO:0000256" key="7">
    <source>
        <dbReference type="ARBA" id="ARBA00022741"/>
    </source>
</evidence>
<dbReference type="EMBL" id="JH767153">
    <property type="protein sequence ID" value="EQC34941.1"/>
    <property type="molecule type" value="Genomic_DNA"/>
</dbReference>
<dbReference type="PROSITE" id="PS50929">
    <property type="entry name" value="ABC_TM1F"/>
    <property type="match status" value="2"/>
</dbReference>
<comment type="subcellular location">
    <subcellularLocation>
        <location evidence="1">Vacuole membrane</location>
        <topology evidence="1">Multi-pass membrane protein</topology>
    </subcellularLocation>
</comment>
<reference evidence="15 16" key="1">
    <citation type="submission" date="2012-04" db="EMBL/GenBank/DDBJ databases">
        <title>The Genome Sequence of Saprolegnia declina VS20.</title>
        <authorList>
            <consortium name="The Broad Institute Genome Sequencing Platform"/>
            <person name="Russ C."/>
            <person name="Nusbaum C."/>
            <person name="Tyler B."/>
            <person name="van West P."/>
            <person name="Dieguez-Uribeondo J."/>
            <person name="de Bruijn I."/>
            <person name="Tripathy S."/>
            <person name="Jiang R."/>
            <person name="Young S.K."/>
            <person name="Zeng Q."/>
            <person name="Gargeya S."/>
            <person name="Fitzgerald M."/>
            <person name="Haas B."/>
            <person name="Abouelleil A."/>
            <person name="Alvarado L."/>
            <person name="Arachchi H.M."/>
            <person name="Berlin A."/>
            <person name="Chapman S.B."/>
            <person name="Goldberg J."/>
            <person name="Griggs A."/>
            <person name="Gujja S."/>
            <person name="Hansen M."/>
            <person name="Howarth C."/>
            <person name="Imamovic A."/>
            <person name="Larimer J."/>
            <person name="McCowen C."/>
            <person name="Montmayeur A."/>
            <person name="Murphy C."/>
            <person name="Neiman D."/>
            <person name="Pearson M."/>
            <person name="Priest M."/>
            <person name="Roberts A."/>
            <person name="Saif S."/>
            <person name="Shea T."/>
            <person name="Sisk P."/>
            <person name="Sykes S."/>
            <person name="Wortman J."/>
            <person name="Nusbaum C."/>
            <person name="Birren B."/>
        </authorList>
    </citation>
    <scope>NUCLEOTIDE SEQUENCE [LARGE SCALE GENOMIC DNA]</scope>
    <source>
        <strain evidence="15 16">VS20</strain>
    </source>
</reference>
<feature type="domain" description="ABC transmembrane type-1" evidence="14">
    <location>
        <begin position="103"/>
        <end position="381"/>
    </location>
</feature>
<dbReference type="InterPro" id="IPR011527">
    <property type="entry name" value="ABC1_TM_dom"/>
</dbReference>
<evidence type="ECO:0000313" key="16">
    <source>
        <dbReference type="Proteomes" id="UP000030762"/>
    </source>
</evidence>
<feature type="region of interest" description="Disordered" evidence="11">
    <location>
        <begin position="644"/>
        <end position="686"/>
    </location>
</feature>
<dbReference type="InterPro" id="IPR027417">
    <property type="entry name" value="P-loop_NTPase"/>
</dbReference>
<evidence type="ECO:0000256" key="1">
    <source>
        <dbReference type="ARBA" id="ARBA00004128"/>
    </source>
</evidence>
<dbReference type="GO" id="GO:0000323">
    <property type="term" value="C:lytic vacuole"/>
    <property type="evidence" value="ECO:0007669"/>
    <property type="project" value="UniProtKB-ARBA"/>
</dbReference>
<keyword evidence="8" id="KW-0067">ATP-binding</keyword>
<dbReference type="FunFam" id="3.40.50.300:FF:000074">
    <property type="entry name" value="Multidrug resistance-associated protein 5 isoform 1"/>
    <property type="match status" value="1"/>
</dbReference>
<evidence type="ECO:0000256" key="2">
    <source>
        <dbReference type="ARBA" id="ARBA00009726"/>
    </source>
</evidence>
<dbReference type="GeneID" id="19948466"/>
<dbReference type="Pfam" id="PF00664">
    <property type="entry name" value="ABC_membrane"/>
    <property type="match status" value="2"/>
</dbReference>
<keyword evidence="3" id="KW-0813">Transport</keyword>
<dbReference type="CDD" id="cd18595">
    <property type="entry name" value="ABC_6TM_MRP1_2_3_6_D1_like"/>
    <property type="match status" value="1"/>
</dbReference>
<dbReference type="STRING" id="1156394.T0QJQ2"/>
<evidence type="ECO:0000256" key="6">
    <source>
        <dbReference type="ARBA" id="ARBA00022737"/>
    </source>
</evidence>
<dbReference type="GO" id="GO:0016887">
    <property type="term" value="F:ATP hydrolysis activity"/>
    <property type="evidence" value="ECO:0007669"/>
    <property type="project" value="InterPro"/>
</dbReference>
<dbReference type="CDD" id="cd03244">
    <property type="entry name" value="ABCC_MRP_domain2"/>
    <property type="match status" value="1"/>
</dbReference>
<evidence type="ECO:0000259" key="13">
    <source>
        <dbReference type="PROSITE" id="PS50893"/>
    </source>
</evidence>
<evidence type="ECO:0000313" key="15">
    <source>
        <dbReference type="EMBL" id="EQC34941.1"/>
    </source>
</evidence>
<dbReference type="InterPro" id="IPR003593">
    <property type="entry name" value="AAA+_ATPase"/>
</dbReference>
<protein>
    <submittedName>
        <fullName evidence="15">Uncharacterized protein</fullName>
    </submittedName>
</protein>
<evidence type="ECO:0000256" key="10">
    <source>
        <dbReference type="ARBA" id="ARBA00023136"/>
    </source>
</evidence>
<dbReference type="FunFam" id="1.20.1560.10:FF:000063">
    <property type="entry name" value="Multidrug resistance protein ABC transporter"/>
    <property type="match status" value="1"/>
</dbReference>
<dbReference type="eggNOG" id="KOG0054">
    <property type="taxonomic scope" value="Eukaryota"/>
</dbReference>
<organism evidence="15 16">
    <name type="scientific">Saprolegnia diclina (strain VS20)</name>
    <dbReference type="NCBI Taxonomy" id="1156394"/>
    <lineage>
        <taxon>Eukaryota</taxon>
        <taxon>Sar</taxon>
        <taxon>Stramenopiles</taxon>
        <taxon>Oomycota</taxon>
        <taxon>Saprolegniomycetes</taxon>
        <taxon>Saprolegniales</taxon>
        <taxon>Saprolegniaceae</taxon>
        <taxon>Saprolegnia</taxon>
    </lineage>
</organism>
<feature type="domain" description="ABC transporter" evidence="13">
    <location>
        <begin position="411"/>
        <end position="635"/>
    </location>
</feature>
<dbReference type="Proteomes" id="UP000030762">
    <property type="component" value="Unassembled WGS sequence"/>
</dbReference>
<dbReference type="GO" id="GO:0005524">
    <property type="term" value="F:ATP binding"/>
    <property type="evidence" value="ECO:0007669"/>
    <property type="project" value="UniProtKB-KW"/>
</dbReference>
<dbReference type="Pfam" id="PF00005">
    <property type="entry name" value="ABC_tran"/>
    <property type="match status" value="2"/>
</dbReference>
<dbReference type="OMA" id="CFETGMR"/>
<feature type="domain" description="ABC transporter" evidence="13">
    <location>
        <begin position="1044"/>
        <end position="1272"/>
    </location>
</feature>
<dbReference type="PROSITE" id="PS00211">
    <property type="entry name" value="ABC_TRANSPORTER_1"/>
    <property type="match status" value="2"/>
</dbReference>
<keyword evidence="7" id="KW-0547">Nucleotide-binding</keyword>
<feature type="transmembrane region" description="Helical" evidence="12">
    <location>
        <begin position="240"/>
        <end position="258"/>
    </location>
</feature>
<dbReference type="SUPFAM" id="SSF90123">
    <property type="entry name" value="ABC transporter transmembrane region"/>
    <property type="match status" value="2"/>
</dbReference>
<evidence type="ECO:0000256" key="8">
    <source>
        <dbReference type="ARBA" id="ARBA00022840"/>
    </source>
</evidence>
<feature type="transmembrane region" description="Helical" evidence="12">
    <location>
        <begin position="352"/>
        <end position="372"/>
    </location>
</feature>
<dbReference type="Gene3D" id="1.20.1560.10">
    <property type="entry name" value="ABC transporter type 1, transmembrane domain"/>
    <property type="match status" value="2"/>
</dbReference>
<name>T0QJQ2_SAPDV</name>
<keyword evidence="10 12" id="KW-0472">Membrane</keyword>
<dbReference type="CDD" id="cd03250">
    <property type="entry name" value="ABCC_MRP_domain1"/>
    <property type="match status" value="1"/>
</dbReference>
<dbReference type="FunFam" id="3.40.50.300:FF:000997">
    <property type="entry name" value="Multidrug resistance-associated protein 1"/>
    <property type="match status" value="1"/>
</dbReference>
<dbReference type="PROSITE" id="PS50893">
    <property type="entry name" value="ABC_TRANSPORTER_2"/>
    <property type="match status" value="2"/>
</dbReference>
<keyword evidence="9 12" id="KW-1133">Transmembrane helix</keyword>
<dbReference type="OrthoDB" id="6500128at2759"/>
<evidence type="ECO:0000256" key="11">
    <source>
        <dbReference type="SAM" id="MobiDB-lite"/>
    </source>
</evidence>
<dbReference type="CDD" id="cd18603">
    <property type="entry name" value="ABC_6TM_MRP1_2_3_6_D2_like"/>
    <property type="match status" value="1"/>
</dbReference>
<dbReference type="PANTHER" id="PTHR24223:SF443">
    <property type="entry name" value="MULTIDRUG-RESISTANCE LIKE PROTEIN 1, ISOFORM I"/>
    <property type="match status" value="1"/>
</dbReference>
<keyword evidence="5 12" id="KW-0812">Transmembrane</keyword>
<dbReference type="GO" id="GO:0140359">
    <property type="term" value="F:ABC-type transporter activity"/>
    <property type="evidence" value="ECO:0007669"/>
    <property type="project" value="InterPro"/>
</dbReference>
<dbReference type="Gene3D" id="3.40.50.300">
    <property type="entry name" value="P-loop containing nucleotide triphosphate hydrolases"/>
    <property type="match status" value="2"/>
</dbReference>
<feature type="compositionally biased region" description="Acidic residues" evidence="11">
    <location>
        <begin position="653"/>
        <end position="664"/>
    </location>
</feature>
<dbReference type="PANTHER" id="PTHR24223">
    <property type="entry name" value="ATP-BINDING CASSETTE SUB-FAMILY C"/>
    <property type="match status" value="1"/>
</dbReference>
<dbReference type="AlphaFoldDB" id="T0QJQ2"/>
<proteinExistence type="inferred from homology"/>
<accession>T0QJQ2</accession>
<dbReference type="FunFam" id="1.20.1560.10:FF:000020">
    <property type="entry name" value="ABC metal ion transporter"/>
    <property type="match status" value="1"/>
</dbReference>
<feature type="transmembrane region" description="Helical" evidence="12">
    <location>
        <begin position="832"/>
        <end position="852"/>
    </location>
</feature>
<keyword evidence="4" id="KW-0926">Vacuole</keyword>
<feature type="transmembrane region" description="Helical" evidence="12">
    <location>
        <begin position="707"/>
        <end position="735"/>
    </location>
</feature>
<dbReference type="InterPro" id="IPR003439">
    <property type="entry name" value="ABC_transporter-like_ATP-bd"/>
</dbReference>
<evidence type="ECO:0000256" key="3">
    <source>
        <dbReference type="ARBA" id="ARBA00022448"/>
    </source>
</evidence>
<dbReference type="SUPFAM" id="SSF52540">
    <property type="entry name" value="P-loop containing nucleoside triphosphate hydrolases"/>
    <property type="match status" value="2"/>
</dbReference>
<gene>
    <name evidence="15" type="ORF">SDRG_07739</name>
</gene>
<feature type="transmembrane region" description="Helical" evidence="12">
    <location>
        <begin position="755"/>
        <end position="781"/>
    </location>
</feature>
<dbReference type="SMART" id="SM00382">
    <property type="entry name" value="AAA"/>
    <property type="match status" value="2"/>
</dbReference>
<sequence>MAMARKTDETLPLLAKADGLGDRSPDEMGGCASGLFFSWLTPLLDLGNRRPLEFADLYQLNRNDRAAHISKSFQAQWSRELRLPTPRLWRAMARAFGWPFAYAGFLKLIHDSLQFVGPMVIKLIIEFLSQPDADLRVGLIYAGAIFVSGVIQSFALRQYFFYCFETGLRLRSAVVTAVYHKSLVLSAAAKSARSTGEITNLMSIDAQRLQEITNYSHAIWYAFFQIVVSSYLLYLQLGVAFVSGVIVILLLIPATACISKMMQALQEKLMAVKDERVKVTYEVLSGIKVIKLQAWENSFTTRVMEFRTNELARLRTYYIADAFSDVVYNGVPSLVTIVSFATYIYLGNTLDVGTALTSLALFNILRFPLFMLPNVINSLVEAQVSFKRLTAFFLLEERTPVTTGDLTDVGIALHNATFTYEEGAEATPALTNVSLSFGSNQLVAVVGAVGSGKSTLLAGLLGDATCAHGRVHLKGSIAYVSQQPFIQNATVRDNITFGLPFEHAKYQKAIAVSCLGDDLKILPGGDMTEIGEKGINLSGGQRTRVAIARAVYQDADIYLLDDPLAAVDSHVGSDIFKQCFQTALKGKLVVLVTNGLQFLKDCDAVVVIASGKVAEFGTFADVSAIPGGVLTTLLESVQEAPAEETYAVPETAATDDEDVANDDDGVPRRRGSSMRSDTDGDNKDQNGALILDEDRATGDVPWSTYKVWIHACGGFGVASAVVFFFVLSQLVNLASTFWLSYWSGQAGSSQSDQMYYFWIFTALNVGYTATVFVRILTLYLAGLRGSKVLFQQLLTQVLRAPTSFFDTTPLGRIVNRLSKDVYAIDESIPSTWGMLFGTIFSVLTTIATVVYVTPYFTLVLFPLGALYYVSQRYFVKTSRELQRLDSISRSPVYALFTETLEGIATIRAFGAETQFAARNEDLLDRNQRAYFLNFSANCWLALRLEFAGTVVATSAALLAVCGHQADNSVAFAGLAGVSLSYAFSVTQSLNWSVRMISSIQTQMVSVERIHNYCVLDTEADLYAPTTVQAKLQAAAWPQDGQVTFQDVDLRYRPGLPRVLRKLSFRIGRNEKIGIVGRTGAGKSSLVVAFMRIVEPCGGRILIDGVDIATIGLHDLREKIAIIPQDPVLFSGSIRSNLDPFSRYDDAALWVAVKRAHLESAVTSLDDKVDERGMNFSVGERQLICIARALLKKSKVILMDEATASIDANTDRLIQQSIRDEFVDCTTLTIAHRINTILDCDRILVMDKGGAAEFDAPNELLKNPKGLFTNLVDHWRDGDES</sequence>
<evidence type="ECO:0000256" key="12">
    <source>
        <dbReference type="SAM" id="Phobius"/>
    </source>
</evidence>
<dbReference type="RefSeq" id="XP_008611813.1">
    <property type="nucleotide sequence ID" value="XM_008613591.1"/>
</dbReference>
<dbReference type="InterPro" id="IPR050173">
    <property type="entry name" value="ABC_transporter_C-like"/>
</dbReference>
<feature type="transmembrane region" description="Helical" evidence="12">
    <location>
        <begin position="139"/>
        <end position="162"/>
    </location>
</feature>
<evidence type="ECO:0000259" key="14">
    <source>
        <dbReference type="PROSITE" id="PS50929"/>
    </source>
</evidence>
<dbReference type="GO" id="GO:0005774">
    <property type="term" value="C:vacuolar membrane"/>
    <property type="evidence" value="ECO:0007669"/>
    <property type="project" value="UniProtKB-SubCell"/>
</dbReference>
<dbReference type="InterPro" id="IPR036640">
    <property type="entry name" value="ABC1_TM_sf"/>
</dbReference>
<feature type="transmembrane region" description="Helical" evidence="12">
    <location>
        <begin position="326"/>
        <end position="346"/>
    </location>
</feature>
<evidence type="ECO:0000256" key="4">
    <source>
        <dbReference type="ARBA" id="ARBA00022554"/>
    </source>
</evidence>
<feature type="domain" description="ABC transmembrane type-1" evidence="14">
    <location>
        <begin position="720"/>
        <end position="1001"/>
    </location>
</feature>
<keyword evidence="16" id="KW-1185">Reference proteome</keyword>